<dbReference type="GO" id="GO:0042981">
    <property type="term" value="P:regulation of apoptotic process"/>
    <property type="evidence" value="ECO:0007669"/>
    <property type="project" value="InterPro"/>
</dbReference>
<sequence>MSRSVSNRKKKVTFREQLNHCEKTGRRGNFHSNVIRSYFSFLVKQLKLSPPLYRSLKEKGVLTTDQIGQIELEDLAETKVAKLLEIVRNADGHVFKSFCSVLREMGFWYLAHTLQTATEEKDYTSCTGSSKKAHMEMDDWNSVKLSNPMPEPGPASNEKQTLKEILLFSHVAYRNLKEDNIELSQKVEHTRKEYLQRIKELEEELASVSRERDTIVRERNITVIENQDLQNLNHELQELVIKLENSRLNMTPRYPGHSVNVLPVKQLVDGRTSLLFTFNQHRQMFD</sequence>
<protein>
    <recommendedName>
        <fullName evidence="2">CARD domain-containing protein</fullName>
    </recommendedName>
</protein>
<evidence type="ECO:0000313" key="4">
    <source>
        <dbReference type="Proteomes" id="UP000288216"/>
    </source>
</evidence>
<accession>A0A401PM37</accession>
<dbReference type="Gene3D" id="1.10.533.10">
    <property type="entry name" value="Death Domain, Fas"/>
    <property type="match status" value="1"/>
</dbReference>
<comment type="caution">
    <text evidence="3">The sequence shown here is derived from an EMBL/GenBank/DDBJ whole genome shotgun (WGS) entry which is preliminary data.</text>
</comment>
<dbReference type="PROSITE" id="PS50209">
    <property type="entry name" value="CARD"/>
    <property type="match status" value="1"/>
</dbReference>
<name>A0A401PM37_SCYTO</name>
<organism evidence="3 4">
    <name type="scientific">Scyliorhinus torazame</name>
    <name type="common">Cloudy catshark</name>
    <name type="synonym">Catulus torazame</name>
    <dbReference type="NCBI Taxonomy" id="75743"/>
    <lineage>
        <taxon>Eukaryota</taxon>
        <taxon>Metazoa</taxon>
        <taxon>Chordata</taxon>
        <taxon>Craniata</taxon>
        <taxon>Vertebrata</taxon>
        <taxon>Chondrichthyes</taxon>
        <taxon>Elasmobranchii</taxon>
        <taxon>Galeomorphii</taxon>
        <taxon>Galeoidea</taxon>
        <taxon>Carcharhiniformes</taxon>
        <taxon>Scyliorhinidae</taxon>
        <taxon>Scyliorhinus</taxon>
    </lineage>
</organism>
<dbReference type="CDD" id="cd01671">
    <property type="entry name" value="CARD"/>
    <property type="match status" value="1"/>
</dbReference>
<feature type="coiled-coil region" evidence="1">
    <location>
        <begin position="173"/>
        <end position="249"/>
    </location>
</feature>
<dbReference type="OrthoDB" id="9937255at2759"/>
<dbReference type="SUPFAM" id="SSF47986">
    <property type="entry name" value="DEATH domain"/>
    <property type="match status" value="1"/>
</dbReference>
<dbReference type="InterPro" id="IPR001315">
    <property type="entry name" value="CARD"/>
</dbReference>
<gene>
    <name evidence="3" type="ORF">scyTo_0003292</name>
</gene>
<keyword evidence="4" id="KW-1185">Reference proteome</keyword>
<reference evidence="3 4" key="1">
    <citation type="journal article" date="2018" name="Nat. Ecol. Evol.">
        <title>Shark genomes provide insights into elasmobranch evolution and the origin of vertebrates.</title>
        <authorList>
            <person name="Hara Y"/>
            <person name="Yamaguchi K"/>
            <person name="Onimaru K"/>
            <person name="Kadota M"/>
            <person name="Koyanagi M"/>
            <person name="Keeley SD"/>
            <person name="Tatsumi K"/>
            <person name="Tanaka K"/>
            <person name="Motone F"/>
            <person name="Kageyama Y"/>
            <person name="Nozu R"/>
            <person name="Adachi N"/>
            <person name="Nishimura O"/>
            <person name="Nakagawa R"/>
            <person name="Tanegashima C"/>
            <person name="Kiyatake I"/>
            <person name="Matsumoto R"/>
            <person name="Murakumo K"/>
            <person name="Nishida K"/>
            <person name="Terakita A"/>
            <person name="Kuratani S"/>
            <person name="Sato K"/>
            <person name="Hyodo S Kuraku.S."/>
        </authorList>
    </citation>
    <scope>NUCLEOTIDE SEQUENCE [LARGE SCALE GENOMIC DNA]</scope>
</reference>
<dbReference type="EMBL" id="BFAA01000886">
    <property type="protein sequence ID" value="GCB74204.1"/>
    <property type="molecule type" value="Genomic_DNA"/>
</dbReference>
<feature type="domain" description="CARD" evidence="2">
    <location>
        <begin position="33"/>
        <end position="117"/>
    </location>
</feature>
<dbReference type="SUPFAM" id="SSF90257">
    <property type="entry name" value="Myosin rod fragments"/>
    <property type="match status" value="1"/>
</dbReference>
<dbReference type="AlphaFoldDB" id="A0A401PM37"/>
<dbReference type="Proteomes" id="UP000288216">
    <property type="component" value="Unassembled WGS sequence"/>
</dbReference>
<proteinExistence type="predicted"/>
<keyword evidence="1" id="KW-0175">Coiled coil</keyword>
<dbReference type="Pfam" id="PF00619">
    <property type="entry name" value="CARD"/>
    <property type="match status" value="1"/>
</dbReference>
<evidence type="ECO:0000259" key="2">
    <source>
        <dbReference type="PROSITE" id="PS50209"/>
    </source>
</evidence>
<evidence type="ECO:0000313" key="3">
    <source>
        <dbReference type="EMBL" id="GCB74204.1"/>
    </source>
</evidence>
<dbReference type="OMA" id="HVEMENW"/>
<evidence type="ECO:0000256" key="1">
    <source>
        <dbReference type="SAM" id="Coils"/>
    </source>
</evidence>
<dbReference type="InterPro" id="IPR011029">
    <property type="entry name" value="DEATH-like_dom_sf"/>
</dbReference>